<feature type="transmembrane region" description="Helical" evidence="5">
    <location>
        <begin position="79"/>
        <end position="100"/>
    </location>
</feature>
<keyword evidence="6" id="KW-0560">Oxidoreductase</keyword>
<dbReference type="InterPro" id="IPR003945">
    <property type="entry name" value="NU5C-like"/>
</dbReference>
<dbReference type="EMBL" id="JAOB01000081">
    <property type="protein sequence ID" value="EUA13712.1"/>
    <property type="molecule type" value="Genomic_DNA"/>
</dbReference>
<keyword evidence="2 5" id="KW-0812">Transmembrane</keyword>
<organism evidence="6">
    <name type="scientific">Mycobacterium xenopi 4042</name>
    <dbReference type="NCBI Taxonomy" id="1299334"/>
    <lineage>
        <taxon>Bacteria</taxon>
        <taxon>Bacillati</taxon>
        <taxon>Actinomycetota</taxon>
        <taxon>Actinomycetes</taxon>
        <taxon>Mycobacteriales</taxon>
        <taxon>Mycobacteriaceae</taxon>
        <taxon>Mycobacterium</taxon>
    </lineage>
</organism>
<evidence type="ECO:0000256" key="3">
    <source>
        <dbReference type="ARBA" id="ARBA00022989"/>
    </source>
</evidence>
<keyword evidence="4 5" id="KW-0472">Membrane</keyword>
<dbReference type="PANTHER" id="PTHR42829:SF2">
    <property type="entry name" value="NADH-UBIQUINONE OXIDOREDUCTASE CHAIN 5"/>
    <property type="match status" value="1"/>
</dbReference>
<gene>
    <name evidence="6" type="ORF">I553_6831</name>
</gene>
<evidence type="ECO:0000256" key="2">
    <source>
        <dbReference type="ARBA" id="ARBA00022692"/>
    </source>
</evidence>
<protein>
    <submittedName>
        <fullName evidence="6">NADH-quinone oxidoreductase subunit L domain protein</fullName>
        <ecNumber evidence="6">1.6.99.5</ecNumber>
    </submittedName>
</protein>
<accession>X7Z2M4</accession>
<dbReference type="GO" id="GO:0003954">
    <property type="term" value="F:NADH dehydrogenase activity"/>
    <property type="evidence" value="ECO:0007669"/>
    <property type="project" value="TreeGrafter"/>
</dbReference>
<dbReference type="GO" id="GO:0015990">
    <property type="term" value="P:electron transport coupled proton transport"/>
    <property type="evidence" value="ECO:0007669"/>
    <property type="project" value="TreeGrafter"/>
</dbReference>
<dbReference type="PANTHER" id="PTHR42829">
    <property type="entry name" value="NADH-UBIQUINONE OXIDOREDUCTASE CHAIN 5"/>
    <property type="match status" value="1"/>
</dbReference>
<dbReference type="GO" id="GO:0008137">
    <property type="term" value="F:NADH dehydrogenase (ubiquinone) activity"/>
    <property type="evidence" value="ECO:0007669"/>
    <property type="project" value="InterPro"/>
</dbReference>
<feature type="transmembrane region" description="Helical" evidence="5">
    <location>
        <begin position="6"/>
        <end position="25"/>
    </location>
</feature>
<dbReference type="Gene3D" id="1.20.5.2700">
    <property type="match status" value="1"/>
</dbReference>
<dbReference type="PATRIC" id="fig|1299334.3.peg.8598"/>
<comment type="caution">
    <text evidence="6">The sequence shown here is derived from an EMBL/GenBank/DDBJ whole genome shotgun (WGS) entry which is preliminary data.</text>
</comment>
<evidence type="ECO:0000256" key="4">
    <source>
        <dbReference type="ARBA" id="ARBA00023136"/>
    </source>
</evidence>
<evidence type="ECO:0000256" key="5">
    <source>
        <dbReference type="SAM" id="Phobius"/>
    </source>
</evidence>
<reference evidence="6" key="1">
    <citation type="submission" date="2014-01" db="EMBL/GenBank/DDBJ databases">
        <authorList>
            <person name="Brown-Elliot B."/>
            <person name="Wallace R."/>
            <person name="Lenaerts A."/>
            <person name="Ordway D."/>
            <person name="DeGroote M.A."/>
            <person name="Parker T."/>
            <person name="Sizemore C."/>
            <person name="Tallon L.J."/>
            <person name="Sadzewicz L.K."/>
            <person name="Sengamalay N."/>
            <person name="Fraser C.M."/>
            <person name="Hine E."/>
            <person name="Shefchek K.A."/>
            <person name="Das S.P."/>
            <person name="Tettelin H."/>
        </authorList>
    </citation>
    <scope>NUCLEOTIDE SEQUENCE [LARGE SCALE GENOMIC DNA]</scope>
    <source>
        <strain evidence="6">4042</strain>
    </source>
</reference>
<dbReference type="GO" id="GO:0042773">
    <property type="term" value="P:ATP synthesis coupled electron transport"/>
    <property type="evidence" value="ECO:0007669"/>
    <property type="project" value="InterPro"/>
</dbReference>
<evidence type="ECO:0000256" key="1">
    <source>
        <dbReference type="ARBA" id="ARBA00004141"/>
    </source>
</evidence>
<name>X7Z2M4_MYCXE</name>
<dbReference type="EC" id="1.6.99.5" evidence="6"/>
<dbReference type="AlphaFoldDB" id="X7Z2M4"/>
<dbReference type="GO" id="GO:0016020">
    <property type="term" value="C:membrane"/>
    <property type="evidence" value="ECO:0007669"/>
    <property type="project" value="UniProtKB-SubCell"/>
</dbReference>
<feature type="transmembrane region" description="Helical" evidence="5">
    <location>
        <begin position="37"/>
        <end position="59"/>
    </location>
</feature>
<sequence length="206" mass="22093">MLGVGITAFYMTRVMLMTFFGEKRWEPDAHPHEAPAVMTWPMILLAVGSVFSGGLLAMGDTLRRWLEPIVGVHEAGHVTPVWVTSIMTLTVVAVGVVVAYRMYGTRPVPATAPAEVSALTVAARRDLYGDAFNEEVFMRPGGQLTDALVEIDNRGVDGSVLGLAALVSRTSDRLRGLQTGFARSYALSMFAGAALVAAAILAVQLW</sequence>
<keyword evidence="3 5" id="KW-1133">Transmembrane helix</keyword>
<feature type="transmembrane region" description="Helical" evidence="5">
    <location>
        <begin position="185"/>
        <end position="205"/>
    </location>
</feature>
<comment type="subcellular location">
    <subcellularLocation>
        <location evidence="1">Membrane</location>
        <topology evidence="1">Multi-pass membrane protein</topology>
    </subcellularLocation>
</comment>
<evidence type="ECO:0000313" key="6">
    <source>
        <dbReference type="EMBL" id="EUA13712.1"/>
    </source>
</evidence>
<proteinExistence type="predicted"/>